<organism evidence="2 3">
    <name type="scientific">Mycolicibacillus trivialis</name>
    <dbReference type="NCBI Taxonomy" id="1798"/>
    <lineage>
        <taxon>Bacteria</taxon>
        <taxon>Bacillati</taxon>
        <taxon>Actinomycetota</taxon>
        <taxon>Actinomycetes</taxon>
        <taxon>Mycobacteriales</taxon>
        <taxon>Mycobacteriaceae</taxon>
        <taxon>Mycolicibacillus</taxon>
    </lineage>
</organism>
<feature type="chain" id="PRO_5039362080" description="Lipoprotein" evidence="1">
    <location>
        <begin position="21"/>
        <end position="154"/>
    </location>
</feature>
<evidence type="ECO:0008006" key="4">
    <source>
        <dbReference type="Google" id="ProtNLM"/>
    </source>
</evidence>
<accession>A0A1X2EFY8</accession>
<proteinExistence type="predicted"/>
<dbReference type="AlphaFoldDB" id="A0A1X2EFY8"/>
<protein>
    <recommendedName>
        <fullName evidence="4">Lipoprotein</fullName>
    </recommendedName>
</protein>
<comment type="caution">
    <text evidence="2">The sequence shown here is derived from an EMBL/GenBank/DDBJ whole genome shotgun (WGS) entry which is preliminary data.</text>
</comment>
<keyword evidence="3" id="KW-1185">Reference proteome</keyword>
<gene>
    <name evidence="2" type="ORF">AWC30_15185</name>
</gene>
<name>A0A1X2EFY8_9MYCO</name>
<sequence>MRSKAAAVAAAMFVVTGAVAIGPAAADPADPAEPAEPAEPATVIDADGHYAVGTDIAPGTYTSAGPVEDGTCYWKRSRDGKLLDNAMTKKPQVVRIEPTDTEFRTSGCQPWTLDNSAEAPPPLDAAGAEARLRGDIGRLNLGSLLHGGGQVPGP</sequence>
<evidence type="ECO:0000313" key="2">
    <source>
        <dbReference type="EMBL" id="ORX00593.1"/>
    </source>
</evidence>
<evidence type="ECO:0000256" key="1">
    <source>
        <dbReference type="SAM" id="SignalP"/>
    </source>
</evidence>
<feature type="signal peptide" evidence="1">
    <location>
        <begin position="1"/>
        <end position="20"/>
    </location>
</feature>
<dbReference type="RefSeq" id="WP_085111043.1">
    <property type="nucleotide sequence ID" value="NZ_JACKSN010000109.1"/>
</dbReference>
<evidence type="ECO:0000313" key="3">
    <source>
        <dbReference type="Proteomes" id="UP000193090"/>
    </source>
</evidence>
<dbReference type="EMBL" id="LQPZ01000041">
    <property type="protein sequence ID" value="ORX00593.1"/>
    <property type="molecule type" value="Genomic_DNA"/>
</dbReference>
<dbReference type="STRING" id="1798.AWC30_15185"/>
<keyword evidence="1" id="KW-0732">Signal</keyword>
<dbReference type="OrthoDB" id="166978at2"/>
<reference evidence="2 3" key="1">
    <citation type="submission" date="2016-01" db="EMBL/GenBank/DDBJ databases">
        <title>The new phylogeny of the genus Mycobacterium.</title>
        <authorList>
            <person name="Tarcisio F."/>
            <person name="Conor M."/>
            <person name="Antonella G."/>
            <person name="Elisabetta G."/>
            <person name="Giulia F.S."/>
            <person name="Sara T."/>
            <person name="Anna F."/>
            <person name="Clotilde B."/>
            <person name="Roberto B."/>
            <person name="Veronica D.S."/>
            <person name="Fabio R."/>
            <person name="Monica P."/>
            <person name="Olivier J."/>
            <person name="Enrico T."/>
            <person name="Nicola S."/>
        </authorList>
    </citation>
    <scope>NUCLEOTIDE SEQUENCE [LARGE SCALE GENOMIC DNA]</scope>
    <source>
        <strain evidence="2 3">DSM 44153</strain>
    </source>
</reference>
<dbReference type="Proteomes" id="UP000193090">
    <property type="component" value="Unassembled WGS sequence"/>
</dbReference>